<evidence type="ECO:0000256" key="1">
    <source>
        <dbReference type="SAM" id="SignalP"/>
    </source>
</evidence>
<dbReference type="EMBL" id="FOMH01000003">
    <property type="protein sequence ID" value="SFC95998.1"/>
    <property type="molecule type" value="Genomic_DNA"/>
</dbReference>
<organism evidence="2 3">
    <name type="scientific">Flavobacterium phragmitis</name>
    <dbReference type="NCBI Taxonomy" id="739143"/>
    <lineage>
        <taxon>Bacteria</taxon>
        <taxon>Pseudomonadati</taxon>
        <taxon>Bacteroidota</taxon>
        <taxon>Flavobacteriia</taxon>
        <taxon>Flavobacteriales</taxon>
        <taxon>Flavobacteriaceae</taxon>
        <taxon>Flavobacterium</taxon>
    </lineage>
</organism>
<dbReference type="RefSeq" id="WP_208610236.1">
    <property type="nucleotide sequence ID" value="NZ_FOMH01000003.1"/>
</dbReference>
<keyword evidence="1" id="KW-0732">Signal</keyword>
<accession>A0A1I1NKI8</accession>
<sequence>MNKNVFLICLLLFFLSIGQAQIYNPVKRKTSVQKISDTEYELQAKAIIENGWHLYSQFVAEGGPNNTTFG</sequence>
<reference evidence="3" key="1">
    <citation type="submission" date="2016-10" db="EMBL/GenBank/DDBJ databases">
        <authorList>
            <person name="Varghese N."/>
            <person name="Submissions S."/>
        </authorList>
    </citation>
    <scope>NUCLEOTIDE SEQUENCE [LARGE SCALE GENOMIC DNA]</scope>
    <source>
        <strain evidence="3">CGMCC 1.10370</strain>
    </source>
</reference>
<gene>
    <name evidence="2" type="ORF">SAMN05216297_103242</name>
</gene>
<name>A0A1I1NKI8_9FLAO</name>
<evidence type="ECO:0000313" key="3">
    <source>
        <dbReference type="Proteomes" id="UP000199672"/>
    </source>
</evidence>
<protein>
    <submittedName>
        <fullName evidence="2">Thiol:disulfide interchange protein DsbD</fullName>
    </submittedName>
</protein>
<proteinExistence type="predicted"/>
<dbReference type="AlphaFoldDB" id="A0A1I1NKI8"/>
<dbReference type="Proteomes" id="UP000199672">
    <property type="component" value="Unassembled WGS sequence"/>
</dbReference>
<dbReference type="STRING" id="739143.SAMN05216297_103242"/>
<feature type="signal peptide" evidence="1">
    <location>
        <begin position="1"/>
        <end position="22"/>
    </location>
</feature>
<evidence type="ECO:0000313" key="2">
    <source>
        <dbReference type="EMBL" id="SFC95998.1"/>
    </source>
</evidence>
<feature type="chain" id="PRO_5011629542" evidence="1">
    <location>
        <begin position="23"/>
        <end position="70"/>
    </location>
</feature>
<keyword evidence="3" id="KW-1185">Reference proteome</keyword>